<dbReference type="Proteomes" id="UP001596317">
    <property type="component" value="Unassembled WGS sequence"/>
</dbReference>
<reference evidence="2" key="1">
    <citation type="journal article" date="2019" name="Int. J. Syst. Evol. Microbiol.">
        <title>The Global Catalogue of Microorganisms (GCM) 10K type strain sequencing project: providing services to taxonomists for standard genome sequencing and annotation.</title>
        <authorList>
            <consortium name="The Broad Institute Genomics Platform"/>
            <consortium name="The Broad Institute Genome Sequencing Center for Infectious Disease"/>
            <person name="Wu L."/>
            <person name="Ma J."/>
        </authorList>
    </citation>
    <scope>NUCLEOTIDE SEQUENCE [LARGE SCALE GENOMIC DNA]</scope>
    <source>
        <strain evidence="2">CCUG 63830</strain>
    </source>
</reference>
<protein>
    <submittedName>
        <fullName evidence="1">Uncharacterized protein</fullName>
    </submittedName>
</protein>
<dbReference type="RefSeq" id="WP_380059162.1">
    <property type="nucleotide sequence ID" value="NZ_JBHSWB010000003.1"/>
</dbReference>
<organism evidence="1 2">
    <name type="scientific">Deinococcus multiflagellatus</name>
    <dbReference type="NCBI Taxonomy" id="1656887"/>
    <lineage>
        <taxon>Bacteria</taxon>
        <taxon>Thermotogati</taxon>
        <taxon>Deinococcota</taxon>
        <taxon>Deinococci</taxon>
        <taxon>Deinococcales</taxon>
        <taxon>Deinococcaceae</taxon>
        <taxon>Deinococcus</taxon>
    </lineage>
</organism>
<dbReference type="EMBL" id="JBHSWB010000003">
    <property type="protein sequence ID" value="MFC6663370.1"/>
    <property type="molecule type" value="Genomic_DNA"/>
</dbReference>
<sequence length="119" mass="12395">MAIRALLRCSLTAAGQTLVLTAMNMSEEHIRVLRGARLQLPDGRTLELPLDPAGGVQSTRGFPAVLHPGDRVALTLAGSALHAQLTLHAVQAPVTLVACFVDMTGVEYLSAADTLPAGS</sequence>
<evidence type="ECO:0000313" key="2">
    <source>
        <dbReference type="Proteomes" id="UP001596317"/>
    </source>
</evidence>
<evidence type="ECO:0000313" key="1">
    <source>
        <dbReference type="EMBL" id="MFC6663370.1"/>
    </source>
</evidence>
<gene>
    <name evidence="1" type="ORF">ACFP90_25375</name>
</gene>
<name>A0ABW1ZUY8_9DEIO</name>
<accession>A0ABW1ZUY8</accession>
<keyword evidence="2" id="KW-1185">Reference proteome</keyword>
<proteinExistence type="predicted"/>
<comment type="caution">
    <text evidence="1">The sequence shown here is derived from an EMBL/GenBank/DDBJ whole genome shotgun (WGS) entry which is preliminary data.</text>
</comment>